<evidence type="ECO:0008006" key="3">
    <source>
        <dbReference type="Google" id="ProtNLM"/>
    </source>
</evidence>
<evidence type="ECO:0000313" key="2">
    <source>
        <dbReference type="Proteomes" id="UP000800092"/>
    </source>
</evidence>
<dbReference type="Proteomes" id="UP000800092">
    <property type="component" value="Unassembled WGS sequence"/>
</dbReference>
<dbReference type="OrthoDB" id="167809at2759"/>
<gene>
    <name evidence="1" type="ORF">EV356DRAFT_497517</name>
</gene>
<keyword evidence="2" id="KW-1185">Reference proteome</keyword>
<accession>A0A6A6GSJ7</accession>
<protein>
    <recommendedName>
        <fullName evidence="3">ThuA-like domain-containing protein</fullName>
    </recommendedName>
</protein>
<sequence>MASQANVPTQLVQKPIVFLLSLGLECWFDERYARLIDLLANRANIKRATKSDAAIRYLTNNSPSAIIVTDPSIVGKSSSKQQVLGKVENFISNGGTAIFACHFSSFIRPPDMDKFWRSTFDLPWKYGDYQRTTVHLVHQTATRLKCSAEHLEKGYSQKAVFLRDVQLSDALYLPSAESRIQSMVFLPEPVDQTQTPVAWAKYGDGWLGYVGDFNAEECSDEVILAMCGL</sequence>
<evidence type="ECO:0000313" key="1">
    <source>
        <dbReference type="EMBL" id="KAF2228736.1"/>
    </source>
</evidence>
<reference evidence="1" key="1">
    <citation type="journal article" date="2020" name="Stud. Mycol.">
        <title>101 Dothideomycetes genomes: a test case for predicting lifestyles and emergence of pathogens.</title>
        <authorList>
            <person name="Haridas S."/>
            <person name="Albert R."/>
            <person name="Binder M."/>
            <person name="Bloem J."/>
            <person name="Labutti K."/>
            <person name="Salamov A."/>
            <person name="Andreopoulos B."/>
            <person name="Baker S."/>
            <person name="Barry K."/>
            <person name="Bills G."/>
            <person name="Bluhm B."/>
            <person name="Cannon C."/>
            <person name="Castanera R."/>
            <person name="Culley D."/>
            <person name="Daum C."/>
            <person name="Ezra D."/>
            <person name="Gonzalez J."/>
            <person name="Henrissat B."/>
            <person name="Kuo A."/>
            <person name="Liang C."/>
            <person name="Lipzen A."/>
            <person name="Lutzoni F."/>
            <person name="Magnuson J."/>
            <person name="Mondo S."/>
            <person name="Nolan M."/>
            <person name="Ohm R."/>
            <person name="Pangilinan J."/>
            <person name="Park H.-J."/>
            <person name="Ramirez L."/>
            <person name="Alfaro M."/>
            <person name="Sun H."/>
            <person name="Tritt A."/>
            <person name="Yoshinaga Y."/>
            <person name="Zwiers L.-H."/>
            <person name="Turgeon B."/>
            <person name="Goodwin S."/>
            <person name="Spatafora J."/>
            <person name="Crous P."/>
            <person name="Grigoriev I."/>
        </authorList>
    </citation>
    <scope>NUCLEOTIDE SEQUENCE</scope>
    <source>
        <strain evidence="1">Tuck. ex Michener</strain>
    </source>
</reference>
<dbReference type="AlphaFoldDB" id="A0A6A6GSJ7"/>
<dbReference type="EMBL" id="ML991896">
    <property type="protein sequence ID" value="KAF2228736.1"/>
    <property type="molecule type" value="Genomic_DNA"/>
</dbReference>
<proteinExistence type="predicted"/>
<organism evidence="1 2">
    <name type="scientific">Viridothelium virens</name>
    <name type="common">Speckled blister lichen</name>
    <name type="synonym">Trypethelium virens</name>
    <dbReference type="NCBI Taxonomy" id="1048519"/>
    <lineage>
        <taxon>Eukaryota</taxon>
        <taxon>Fungi</taxon>
        <taxon>Dikarya</taxon>
        <taxon>Ascomycota</taxon>
        <taxon>Pezizomycotina</taxon>
        <taxon>Dothideomycetes</taxon>
        <taxon>Dothideomycetes incertae sedis</taxon>
        <taxon>Trypetheliales</taxon>
        <taxon>Trypetheliaceae</taxon>
        <taxon>Viridothelium</taxon>
    </lineage>
</organism>
<name>A0A6A6GSJ7_VIRVR</name>